<dbReference type="InterPro" id="IPR001405">
    <property type="entry name" value="UPF0758"/>
</dbReference>
<dbReference type="PANTHER" id="PTHR30471:SF3">
    <property type="entry name" value="UPF0758 PROTEIN YEES-RELATED"/>
    <property type="match status" value="1"/>
</dbReference>
<dbReference type="NCBIfam" id="TIGR00608">
    <property type="entry name" value="radc"/>
    <property type="match status" value="1"/>
</dbReference>
<dbReference type="InterPro" id="IPR020891">
    <property type="entry name" value="UPF0758_CS"/>
</dbReference>
<evidence type="ECO:0000256" key="5">
    <source>
        <dbReference type="ARBA" id="ARBA00022833"/>
    </source>
</evidence>
<dbReference type="SUPFAM" id="SSF47781">
    <property type="entry name" value="RuvA domain 2-like"/>
    <property type="match status" value="1"/>
</dbReference>
<evidence type="ECO:0000256" key="2">
    <source>
        <dbReference type="ARBA" id="ARBA00022670"/>
    </source>
</evidence>
<evidence type="ECO:0000256" key="7">
    <source>
        <dbReference type="RuleBase" id="RU003797"/>
    </source>
</evidence>
<evidence type="ECO:0000313" key="9">
    <source>
        <dbReference type="EMBL" id="OJG35783.1"/>
    </source>
</evidence>
<dbReference type="PROSITE" id="PS01302">
    <property type="entry name" value="UPF0758"/>
    <property type="match status" value="1"/>
</dbReference>
<dbReference type="GO" id="GO:0008237">
    <property type="term" value="F:metallopeptidase activity"/>
    <property type="evidence" value="ECO:0007669"/>
    <property type="project" value="UniProtKB-KW"/>
</dbReference>
<evidence type="ECO:0000313" key="10">
    <source>
        <dbReference type="Proteomes" id="UP000183700"/>
    </source>
</evidence>
<dbReference type="InterPro" id="IPR010994">
    <property type="entry name" value="RuvA_2-like"/>
</dbReference>
<dbReference type="InterPro" id="IPR025657">
    <property type="entry name" value="RadC_JAB"/>
</dbReference>
<keyword evidence="3" id="KW-0479">Metal-binding</keyword>
<dbReference type="PROSITE" id="PS50249">
    <property type="entry name" value="MPN"/>
    <property type="match status" value="1"/>
</dbReference>
<evidence type="ECO:0000259" key="8">
    <source>
        <dbReference type="PROSITE" id="PS50249"/>
    </source>
</evidence>
<comment type="caution">
    <text evidence="9">The sequence shown here is derived from an EMBL/GenBank/DDBJ whole genome shotgun (WGS) entry which is preliminary data.</text>
</comment>
<keyword evidence="10" id="KW-1185">Reference proteome</keyword>
<evidence type="ECO:0000256" key="1">
    <source>
        <dbReference type="ARBA" id="ARBA00010243"/>
    </source>
</evidence>
<dbReference type="Gene3D" id="1.10.150.20">
    <property type="entry name" value="5' to 3' exonuclease, C-terminal subdomain"/>
    <property type="match status" value="1"/>
</dbReference>
<gene>
    <name evidence="9" type="ORF">RV00_GL002537</name>
</gene>
<keyword evidence="6" id="KW-0482">Metalloprotease</keyword>
<protein>
    <recommendedName>
        <fullName evidence="8">MPN domain-containing protein</fullName>
    </recommendedName>
</protein>
<accession>A0A1L8SV17</accession>
<dbReference type="InterPro" id="IPR037518">
    <property type="entry name" value="MPN"/>
</dbReference>
<proteinExistence type="inferred from homology"/>
<evidence type="ECO:0000256" key="4">
    <source>
        <dbReference type="ARBA" id="ARBA00022801"/>
    </source>
</evidence>
<dbReference type="AlphaFoldDB" id="A0A1L8SV17"/>
<keyword evidence="4" id="KW-0378">Hydrolase</keyword>
<dbReference type="Gene3D" id="3.40.140.10">
    <property type="entry name" value="Cytidine Deaminase, domain 2"/>
    <property type="match status" value="1"/>
</dbReference>
<keyword evidence="2" id="KW-0645">Protease</keyword>
<dbReference type="Pfam" id="PF04002">
    <property type="entry name" value="RadC"/>
    <property type="match status" value="1"/>
</dbReference>
<dbReference type="PANTHER" id="PTHR30471">
    <property type="entry name" value="DNA REPAIR PROTEIN RADC"/>
    <property type="match status" value="1"/>
</dbReference>
<name>A0A1L8SV17_9ENTE</name>
<organism evidence="9 10">
    <name type="scientific">Enterococcus devriesei</name>
    <dbReference type="NCBI Taxonomy" id="319970"/>
    <lineage>
        <taxon>Bacteria</taxon>
        <taxon>Bacillati</taxon>
        <taxon>Bacillota</taxon>
        <taxon>Bacilli</taxon>
        <taxon>Lactobacillales</taxon>
        <taxon>Enterococcaceae</taxon>
        <taxon>Enterococcus</taxon>
    </lineage>
</organism>
<dbReference type="CDD" id="cd08071">
    <property type="entry name" value="MPN_DUF2466"/>
    <property type="match status" value="1"/>
</dbReference>
<sequence>MEKSLLLQELPESSWPRERLLRTGEKHLSDQELLAIILRNGSRQQNVMELAGTILRTFPSLYELKQATVQELQQFKGIGETRAIELKAMMEFGYRINCALQPKMGRVQSSLSLGQQLISELKDYQQEHLVAFFLNTKNEIISQKTLFIGSLNQSIAHPREIFREAVRISAARVVLGHNHPSGNPIPSQNDLEFTERVRECGEMMGIELLDHIITGETKYFSLREEKYLK</sequence>
<keyword evidence="5" id="KW-0862">Zinc</keyword>
<dbReference type="InterPro" id="IPR046778">
    <property type="entry name" value="UPF0758_N"/>
</dbReference>
<evidence type="ECO:0000256" key="6">
    <source>
        <dbReference type="ARBA" id="ARBA00023049"/>
    </source>
</evidence>
<dbReference type="NCBIfam" id="NF000642">
    <property type="entry name" value="PRK00024.1"/>
    <property type="match status" value="1"/>
</dbReference>
<dbReference type="Pfam" id="PF20582">
    <property type="entry name" value="UPF0758_N"/>
    <property type="match status" value="1"/>
</dbReference>
<dbReference type="Proteomes" id="UP000183700">
    <property type="component" value="Unassembled WGS sequence"/>
</dbReference>
<dbReference type="OrthoDB" id="9804482at2"/>
<comment type="similarity">
    <text evidence="1 7">Belongs to the UPF0758 family.</text>
</comment>
<dbReference type="GO" id="GO:0006508">
    <property type="term" value="P:proteolysis"/>
    <property type="evidence" value="ECO:0007669"/>
    <property type="project" value="UniProtKB-KW"/>
</dbReference>
<dbReference type="GO" id="GO:0046872">
    <property type="term" value="F:metal ion binding"/>
    <property type="evidence" value="ECO:0007669"/>
    <property type="project" value="UniProtKB-KW"/>
</dbReference>
<dbReference type="STRING" id="319970.RV00_GL002537"/>
<reference evidence="9 10" key="1">
    <citation type="submission" date="2014-12" db="EMBL/GenBank/DDBJ databases">
        <title>Draft genome sequences of 29 type strains of Enterococci.</title>
        <authorList>
            <person name="Zhong Z."/>
            <person name="Sun Z."/>
            <person name="Liu W."/>
            <person name="Zhang W."/>
            <person name="Zhang H."/>
        </authorList>
    </citation>
    <scope>NUCLEOTIDE SEQUENCE [LARGE SCALE GENOMIC DNA]</scope>
    <source>
        <strain evidence="9 10">DSM 22802</strain>
    </source>
</reference>
<evidence type="ECO:0000256" key="3">
    <source>
        <dbReference type="ARBA" id="ARBA00022723"/>
    </source>
</evidence>
<feature type="domain" description="MPN" evidence="8">
    <location>
        <begin position="106"/>
        <end position="228"/>
    </location>
</feature>
<dbReference type="RefSeq" id="WP_071862328.1">
    <property type="nucleotide sequence ID" value="NZ_JBHLVS010000001.1"/>
</dbReference>
<dbReference type="EMBL" id="JXKM01000005">
    <property type="protein sequence ID" value="OJG35783.1"/>
    <property type="molecule type" value="Genomic_DNA"/>
</dbReference>